<reference evidence="5" key="1">
    <citation type="journal article" date="2014" name="Int. J. Syst. Evol. Microbiol.">
        <title>Complete genome sequence of Corynebacterium casei LMG S-19264T (=DSM 44701T), isolated from a smear-ripened cheese.</title>
        <authorList>
            <consortium name="US DOE Joint Genome Institute (JGI-PGF)"/>
            <person name="Walter F."/>
            <person name="Albersmeier A."/>
            <person name="Kalinowski J."/>
            <person name="Ruckert C."/>
        </authorList>
    </citation>
    <scope>NUCLEOTIDE SEQUENCE</scope>
    <source>
        <strain evidence="5">JCM 4714</strain>
    </source>
</reference>
<dbReference type="InterPro" id="IPR041698">
    <property type="entry name" value="Methyltransf_25"/>
</dbReference>
<evidence type="ECO:0000256" key="3">
    <source>
        <dbReference type="SAM" id="MobiDB-lite"/>
    </source>
</evidence>
<feature type="region of interest" description="Disordered" evidence="3">
    <location>
        <begin position="1"/>
        <end position="51"/>
    </location>
</feature>
<keyword evidence="1 5" id="KW-0489">Methyltransferase</keyword>
<accession>A0A918YS15</accession>
<dbReference type="Proteomes" id="UP000655443">
    <property type="component" value="Unassembled WGS sequence"/>
</dbReference>
<dbReference type="GO" id="GO:0032259">
    <property type="term" value="P:methylation"/>
    <property type="evidence" value="ECO:0007669"/>
    <property type="project" value="UniProtKB-KW"/>
</dbReference>
<evidence type="ECO:0000259" key="4">
    <source>
        <dbReference type="Pfam" id="PF13649"/>
    </source>
</evidence>
<dbReference type="AlphaFoldDB" id="A0A918YS15"/>
<dbReference type="GO" id="GO:0017000">
    <property type="term" value="P:antibiotic biosynthetic process"/>
    <property type="evidence" value="ECO:0007669"/>
    <property type="project" value="UniProtKB-ARBA"/>
</dbReference>
<evidence type="ECO:0000256" key="1">
    <source>
        <dbReference type="ARBA" id="ARBA00022603"/>
    </source>
</evidence>
<sequence length="263" mass="27632">MGKTTVSLSTHTTPTGSHARHVHEPDPAPASWTGSAGGPVPVGSAAVTDATEPFLRPTRTSYDAIAKDYAAQFPAGGLHPLDTALISAFAELATAHGTAPVADLGSGPGHVTALLDGLGVPSFGVDLSPAMVALARDTYPQLRFHVGSMTSLDLPDATLSGILALYSTIHVPDAHLPTAFAEFQRTLLPGGHALLAFQTGEEPGRLHLPERFGHEIDLDYYWRTPEQVIEGLAEAGLELVAGVRREPTGEESRARAFVLVRKA</sequence>
<evidence type="ECO:0000256" key="2">
    <source>
        <dbReference type="ARBA" id="ARBA00022679"/>
    </source>
</evidence>
<dbReference type="GO" id="GO:0008168">
    <property type="term" value="F:methyltransferase activity"/>
    <property type="evidence" value="ECO:0007669"/>
    <property type="project" value="UniProtKB-KW"/>
</dbReference>
<evidence type="ECO:0000313" key="5">
    <source>
        <dbReference type="EMBL" id="GHE13078.1"/>
    </source>
</evidence>
<name>A0A918YS15_9ACTN</name>
<feature type="domain" description="Methyltransferase" evidence="4">
    <location>
        <begin position="101"/>
        <end position="191"/>
    </location>
</feature>
<dbReference type="CDD" id="cd02440">
    <property type="entry name" value="AdoMet_MTases"/>
    <property type="match status" value="1"/>
</dbReference>
<organism evidence="5 6">
    <name type="scientific">Streptomyces alanosinicus</name>
    <dbReference type="NCBI Taxonomy" id="68171"/>
    <lineage>
        <taxon>Bacteria</taxon>
        <taxon>Bacillati</taxon>
        <taxon>Actinomycetota</taxon>
        <taxon>Actinomycetes</taxon>
        <taxon>Kitasatosporales</taxon>
        <taxon>Streptomycetaceae</taxon>
        <taxon>Streptomyces</taxon>
    </lineage>
</organism>
<keyword evidence="6" id="KW-1185">Reference proteome</keyword>
<dbReference type="PANTHER" id="PTHR43861">
    <property type="entry name" value="TRANS-ACONITATE 2-METHYLTRANSFERASE-RELATED"/>
    <property type="match status" value="1"/>
</dbReference>
<dbReference type="EMBL" id="BMVG01000038">
    <property type="protein sequence ID" value="GHE13078.1"/>
    <property type="molecule type" value="Genomic_DNA"/>
</dbReference>
<feature type="compositionally biased region" description="Low complexity" evidence="3">
    <location>
        <begin position="1"/>
        <end position="15"/>
    </location>
</feature>
<keyword evidence="2" id="KW-0808">Transferase</keyword>
<dbReference type="PANTHER" id="PTHR43861:SF1">
    <property type="entry name" value="TRANS-ACONITATE 2-METHYLTRANSFERASE"/>
    <property type="match status" value="1"/>
</dbReference>
<dbReference type="Pfam" id="PF13649">
    <property type="entry name" value="Methyltransf_25"/>
    <property type="match status" value="1"/>
</dbReference>
<proteinExistence type="predicted"/>
<evidence type="ECO:0000313" key="6">
    <source>
        <dbReference type="Proteomes" id="UP000655443"/>
    </source>
</evidence>
<reference evidence="5" key="2">
    <citation type="submission" date="2020-09" db="EMBL/GenBank/DDBJ databases">
        <authorList>
            <person name="Sun Q."/>
            <person name="Ohkuma M."/>
        </authorList>
    </citation>
    <scope>NUCLEOTIDE SEQUENCE</scope>
    <source>
        <strain evidence="5">JCM 4714</strain>
    </source>
</reference>
<comment type="caution">
    <text evidence="5">The sequence shown here is derived from an EMBL/GenBank/DDBJ whole genome shotgun (WGS) entry which is preliminary data.</text>
</comment>
<gene>
    <name evidence="5" type="ORF">GCM10010339_78840</name>
</gene>
<dbReference type="SUPFAM" id="SSF53335">
    <property type="entry name" value="S-adenosyl-L-methionine-dependent methyltransferases"/>
    <property type="match status" value="1"/>
</dbReference>
<protein>
    <submittedName>
        <fullName evidence="5">Methyltransferase</fullName>
    </submittedName>
</protein>
<dbReference type="InterPro" id="IPR029063">
    <property type="entry name" value="SAM-dependent_MTases_sf"/>
</dbReference>
<dbReference type="Gene3D" id="3.40.50.150">
    <property type="entry name" value="Vaccinia Virus protein VP39"/>
    <property type="match status" value="1"/>
</dbReference>